<keyword evidence="3" id="KW-1185">Reference proteome</keyword>
<dbReference type="EMBL" id="BSYR01000005">
    <property type="protein sequence ID" value="GMI67550.1"/>
    <property type="molecule type" value="Genomic_DNA"/>
</dbReference>
<evidence type="ECO:0000313" key="3">
    <source>
        <dbReference type="Proteomes" id="UP001165190"/>
    </source>
</evidence>
<accession>A0A9W7LLE3</accession>
<proteinExistence type="predicted"/>
<name>A0A9W7LLE3_HIBTR</name>
<feature type="region of interest" description="Disordered" evidence="1">
    <location>
        <begin position="30"/>
        <end position="90"/>
    </location>
</feature>
<feature type="compositionally biased region" description="Basic and acidic residues" evidence="1">
    <location>
        <begin position="60"/>
        <end position="81"/>
    </location>
</feature>
<reference evidence="2" key="1">
    <citation type="submission" date="2023-05" db="EMBL/GenBank/DDBJ databases">
        <title>Genome and transcriptome analyses reveal genes involved in the formation of fine ridges on petal epidermal cells in Hibiscus trionum.</title>
        <authorList>
            <person name="Koshimizu S."/>
            <person name="Masuda S."/>
            <person name="Ishii T."/>
            <person name="Shirasu K."/>
            <person name="Hoshino A."/>
            <person name="Arita M."/>
        </authorList>
    </citation>
    <scope>NUCLEOTIDE SEQUENCE</scope>
    <source>
        <strain evidence="2">Hamamatsu line</strain>
    </source>
</reference>
<evidence type="ECO:0000313" key="2">
    <source>
        <dbReference type="EMBL" id="GMI67550.1"/>
    </source>
</evidence>
<dbReference type="OrthoDB" id="1747867at2759"/>
<dbReference type="Proteomes" id="UP001165190">
    <property type="component" value="Unassembled WGS sequence"/>
</dbReference>
<dbReference type="AlphaFoldDB" id="A0A9W7LLE3"/>
<protein>
    <submittedName>
        <fullName evidence="2">Uncharacterized protein</fullName>
    </submittedName>
</protein>
<sequence length="115" mass="13170">MDRTKMRMQNHEATLKSLETQVGQFAQILNSRPMGGFPSDTEKETKPKEQIGSTMSEPTSSEKSDHAAAIELGKDTEKNQKVVEQPYEMPHIKFSCNERIEDIRLPPPFPQRLKR</sequence>
<gene>
    <name evidence="2" type="ORF">HRI_000424300</name>
</gene>
<feature type="compositionally biased region" description="Basic and acidic residues" evidence="1">
    <location>
        <begin position="40"/>
        <end position="49"/>
    </location>
</feature>
<evidence type="ECO:0000256" key="1">
    <source>
        <dbReference type="SAM" id="MobiDB-lite"/>
    </source>
</evidence>
<comment type="caution">
    <text evidence="2">The sequence shown here is derived from an EMBL/GenBank/DDBJ whole genome shotgun (WGS) entry which is preliminary data.</text>
</comment>
<organism evidence="2 3">
    <name type="scientific">Hibiscus trionum</name>
    <name type="common">Flower of an hour</name>
    <dbReference type="NCBI Taxonomy" id="183268"/>
    <lineage>
        <taxon>Eukaryota</taxon>
        <taxon>Viridiplantae</taxon>
        <taxon>Streptophyta</taxon>
        <taxon>Embryophyta</taxon>
        <taxon>Tracheophyta</taxon>
        <taxon>Spermatophyta</taxon>
        <taxon>Magnoliopsida</taxon>
        <taxon>eudicotyledons</taxon>
        <taxon>Gunneridae</taxon>
        <taxon>Pentapetalae</taxon>
        <taxon>rosids</taxon>
        <taxon>malvids</taxon>
        <taxon>Malvales</taxon>
        <taxon>Malvaceae</taxon>
        <taxon>Malvoideae</taxon>
        <taxon>Hibiscus</taxon>
    </lineage>
</organism>